<evidence type="ECO:0000313" key="4">
    <source>
        <dbReference type="EMBL" id="CAF1435695.1"/>
    </source>
</evidence>
<dbReference type="InterPro" id="IPR036514">
    <property type="entry name" value="SGNH_hydro_sf"/>
</dbReference>
<dbReference type="EMBL" id="CAJNOM010000433">
    <property type="protein sequence ID" value="CAF1435695.1"/>
    <property type="molecule type" value="Genomic_DNA"/>
</dbReference>
<comment type="caution">
    <text evidence="4">The sequence shown here is derived from an EMBL/GenBank/DDBJ whole genome shotgun (WGS) entry which is preliminary data.</text>
</comment>
<dbReference type="EMBL" id="CAJNOI010000179">
    <property type="protein sequence ID" value="CAF1161993.1"/>
    <property type="molecule type" value="Genomic_DNA"/>
</dbReference>
<dbReference type="OrthoDB" id="1600564at2759"/>
<dbReference type="Proteomes" id="UP000663877">
    <property type="component" value="Unassembled WGS sequence"/>
</dbReference>
<name>A0A815NWM1_9BILA</name>
<evidence type="ECO:0000313" key="3">
    <source>
        <dbReference type="EMBL" id="CAF1161993.1"/>
    </source>
</evidence>
<feature type="signal peptide" evidence="2">
    <location>
        <begin position="1"/>
        <end position="19"/>
    </location>
</feature>
<keyword evidence="2" id="KW-0732">Signal</keyword>
<evidence type="ECO:0000313" key="5">
    <source>
        <dbReference type="Proteomes" id="UP000663832"/>
    </source>
</evidence>
<reference evidence="4" key="1">
    <citation type="submission" date="2021-02" db="EMBL/GenBank/DDBJ databases">
        <authorList>
            <person name="Nowell W R."/>
        </authorList>
    </citation>
    <scope>NUCLEOTIDE SEQUENCE</scope>
</reference>
<gene>
    <name evidence="3" type="ORF">BJG266_LOCUS24690</name>
    <name evidence="4" type="ORF">QVE165_LOCUS39264</name>
</gene>
<dbReference type="AlphaFoldDB" id="A0A815NWM1"/>
<dbReference type="SUPFAM" id="SSF52266">
    <property type="entry name" value="SGNH hydrolase"/>
    <property type="match status" value="1"/>
</dbReference>
<dbReference type="PANTHER" id="PTHR45648">
    <property type="entry name" value="GDSL LIPASE/ACYLHYDROLASE FAMILY PROTEIN (AFU_ORTHOLOGUE AFUA_4G14700)"/>
    <property type="match status" value="1"/>
</dbReference>
<accession>A0A815NWM1</accession>
<evidence type="ECO:0000256" key="1">
    <source>
        <dbReference type="ARBA" id="ARBA00022801"/>
    </source>
</evidence>
<dbReference type="GO" id="GO:0016788">
    <property type="term" value="F:hydrolase activity, acting on ester bonds"/>
    <property type="evidence" value="ECO:0007669"/>
    <property type="project" value="InterPro"/>
</dbReference>
<dbReference type="InterPro" id="IPR001087">
    <property type="entry name" value="GDSL"/>
</dbReference>
<proteinExistence type="predicted"/>
<dbReference type="Pfam" id="PF00657">
    <property type="entry name" value="Lipase_GDSL"/>
    <property type="match status" value="1"/>
</dbReference>
<feature type="chain" id="PRO_5036228422" description="Carbohydrate esterase family 16 protein" evidence="2">
    <location>
        <begin position="20"/>
        <end position="313"/>
    </location>
</feature>
<dbReference type="InterPro" id="IPR051058">
    <property type="entry name" value="GDSL_Est/Lipase"/>
</dbReference>
<evidence type="ECO:0000256" key="2">
    <source>
        <dbReference type="SAM" id="SignalP"/>
    </source>
</evidence>
<dbReference type="PANTHER" id="PTHR45648:SF22">
    <property type="entry name" value="GDSL LIPASE_ACYLHYDROLASE FAMILY PROTEIN (AFU_ORTHOLOGUE AFUA_4G14700)"/>
    <property type="match status" value="1"/>
</dbReference>
<dbReference type="Proteomes" id="UP000663832">
    <property type="component" value="Unassembled WGS sequence"/>
</dbReference>
<dbReference type="CDD" id="cd01846">
    <property type="entry name" value="fatty_acyltransferase_like"/>
    <property type="match status" value="1"/>
</dbReference>
<sequence length="313" mass="34275">MLFSAARLVFVVFLPVILCQLPFDSEYRFHDVKIFGDSYSDTGNLHKLSNGLWPIPPYYNGRYCNGPNWVDQLQGSWLEQLKGFNVKSYAYGGATTDNNFVQGAGAFGAIPVPSVADQVEFYLNEDRWNKINFDRTLYIFWAGGNDFANKPTTPPPAIVASLLNSVNKLVAVGGKHFLVFNAVPAQAVPASAGLAPEATLAYLTGLSNSALTADLATMRQNYPQANFSIFDINSLVSKVVASKSGYFTNAKNNCWNSVNATTIIQICTNPDKYVFVDLQHFTEPMAALIANAVRQFVLTSYDVNSSGCYVHAA</sequence>
<evidence type="ECO:0008006" key="6">
    <source>
        <dbReference type="Google" id="ProtNLM"/>
    </source>
</evidence>
<protein>
    <recommendedName>
        <fullName evidence="6">Carbohydrate esterase family 16 protein</fullName>
    </recommendedName>
</protein>
<dbReference type="Gene3D" id="3.40.50.1110">
    <property type="entry name" value="SGNH hydrolase"/>
    <property type="match status" value="1"/>
</dbReference>
<keyword evidence="5" id="KW-1185">Reference proteome</keyword>
<keyword evidence="1" id="KW-0378">Hydrolase</keyword>
<organism evidence="4 5">
    <name type="scientific">Adineta steineri</name>
    <dbReference type="NCBI Taxonomy" id="433720"/>
    <lineage>
        <taxon>Eukaryota</taxon>
        <taxon>Metazoa</taxon>
        <taxon>Spiralia</taxon>
        <taxon>Gnathifera</taxon>
        <taxon>Rotifera</taxon>
        <taxon>Eurotatoria</taxon>
        <taxon>Bdelloidea</taxon>
        <taxon>Adinetida</taxon>
        <taxon>Adinetidae</taxon>
        <taxon>Adineta</taxon>
    </lineage>
</organism>